<sequence length="341" mass="38069">MSCSQVASEFSGDKFKLKYEHPVSFWVWRCICFPQDRSFAVYRVLFAATCMLLLILDFLWIVGFAGAGETNRLSACLDAGEFALIGLCLAYVLLACGANRWHQVRWETNAETTIPYKPAWFFYTVSVNAVYVTMILFWVSIGPLAPLEQQLKYTIPGCLILFDLCLTGVPLCLCHVIYVILFYYGYLAVAGLALFLSYTFGIADKNSREPSNPTVWIAGYPFLPNGYSDFTNIHRILGTIFGCIALAVVVHCLLLSVVILRDFLGSLFRRSTALWIDNTGLNVTSDPQLTDRFFTQSTAPSTSSPTQPSLCPPVVLSTTDEKPPPYEDMNTTVEKVAELKQ</sequence>
<evidence type="ECO:0000313" key="3">
    <source>
        <dbReference type="EMBL" id="TPP57281.1"/>
    </source>
</evidence>
<feature type="transmembrane region" description="Helical" evidence="2">
    <location>
        <begin position="79"/>
        <end position="99"/>
    </location>
</feature>
<keyword evidence="4" id="KW-1185">Reference proteome</keyword>
<protein>
    <submittedName>
        <fullName evidence="3">Uncharacterized protein</fullName>
    </submittedName>
</protein>
<feature type="region of interest" description="Disordered" evidence="1">
    <location>
        <begin position="297"/>
        <end position="341"/>
    </location>
</feature>
<reference evidence="3 4" key="1">
    <citation type="submission" date="2019-04" db="EMBL/GenBank/DDBJ databases">
        <title>Annotation for the trematode Fasciola gigantica.</title>
        <authorList>
            <person name="Choi Y.-J."/>
        </authorList>
    </citation>
    <scope>NUCLEOTIDE SEQUENCE [LARGE SCALE GENOMIC DNA]</scope>
    <source>
        <strain evidence="3">Uganda_cow_1</strain>
    </source>
</reference>
<feature type="transmembrane region" description="Helical" evidence="2">
    <location>
        <begin position="181"/>
        <end position="203"/>
    </location>
</feature>
<feature type="transmembrane region" description="Helical" evidence="2">
    <location>
        <begin position="44"/>
        <end position="67"/>
    </location>
</feature>
<feature type="transmembrane region" description="Helical" evidence="2">
    <location>
        <begin position="236"/>
        <end position="260"/>
    </location>
</feature>
<dbReference type="STRING" id="46835.A0A504Y9L4"/>
<comment type="caution">
    <text evidence="3">The sequence shown here is derived from an EMBL/GenBank/DDBJ whole genome shotgun (WGS) entry which is preliminary data.</text>
</comment>
<evidence type="ECO:0000256" key="2">
    <source>
        <dbReference type="SAM" id="Phobius"/>
    </source>
</evidence>
<dbReference type="EMBL" id="SUNJ01013425">
    <property type="protein sequence ID" value="TPP57281.1"/>
    <property type="molecule type" value="Genomic_DNA"/>
</dbReference>
<evidence type="ECO:0000256" key="1">
    <source>
        <dbReference type="SAM" id="MobiDB-lite"/>
    </source>
</evidence>
<feature type="compositionally biased region" description="Low complexity" evidence="1">
    <location>
        <begin position="297"/>
        <end position="313"/>
    </location>
</feature>
<gene>
    <name evidence="3" type="ORF">FGIG_07273</name>
</gene>
<evidence type="ECO:0000313" key="4">
    <source>
        <dbReference type="Proteomes" id="UP000316759"/>
    </source>
</evidence>
<keyword evidence="2" id="KW-1133">Transmembrane helix</keyword>
<feature type="transmembrane region" description="Helical" evidence="2">
    <location>
        <begin position="153"/>
        <end position="174"/>
    </location>
</feature>
<keyword evidence="2" id="KW-0812">Transmembrane</keyword>
<accession>A0A504Y9L4</accession>
<dbReference type="Proteomes" id="UP000316759">
    <property type="component" value="Unassembled WGS sequence"/>
</dbReference>
<name>A0A504Y9L4_FASGI</name>
<keyword evidence="2" id="KW-0472">Membrane</keyword>
<organism evidence="3 4">
    <name type="scientific">Fasciola gigantica</name>
    <name type="common">Giant liver fluke</name>
    <dbReference type="NCBI Taxonomy" id="46835"/>
    <lineage>
        <taxon>Eukaryota</taxon>
        <taxon>Metazoa</taxon>
        <taxon>Spiralia</taxon>
        <taxon>Lophotrochozoa</taxon>
        <taxon>Platyhelminthes</taxon>
        <taxon>Trematoda</taxon>
        <taxon>Digenea</taxon>
        <taxon>Plagiorchiida</taxon>
        <taxon>Echinostomata</taxon>
        <taxon>Echinostomatoidea</taxon>
        <taxon>Fasciolidae</taxon>
        <taxon>Fasciola</taxon>
    </lineage>
</organism>
<dbReference type="OrthoDB" id="419711at2759"/>
<dbReference type="AlphaFoldDB" id="A0A504Y9L4"/>
<feature type="transmembrane region" description="Helical" evidence="2">
    <location>
        <begin position="120"/>
        <end position="141"/>
    </location>
</feature>
<proteinExistence type="predicted"/>